<gene>
    <name evidence="6" type="ORF">H7313_07440</name>
</gene>
<dbReference type="SUPFAM" id="SSF46785">
    <property type="entry name" value="Winged helix' DNA-binding domain"/>
    <property type="match status" value="1"/>
</dbReference>
<dbReference type="InterPro" id="IPR005119">
    <property type="entry name" value="LysR_subst-bd"/>
</dbReference>
<sequence>MNTIHSGSMKVAADNFYISQSALSQNIKKLESELGCTLIDRTHSPLKPTLYGKIVLDRAERILFLANEIEEEIARRKRIDAQTIMVGSFYPTLANSEMVYVANAHPDLNFQVVIDDEPALLAELVKGTFDFVLLSKPRSIPGFESFELTREQLFVSLPNNSPLLDKESIACDEVTGLQVTVPSDLDGVSSWYHEFLDEIDMKQENVNELSSEEYFAAMVNPDVIHFRSSLMTAPLNMLSKKRHLPLVEPEIWRSILVMYPTVKAKKLESIFKTLKQGVQTASAISIIPKLLQFSASSNLVIKESVEKGDE</sequence>
<evidence type="ECO:0000313" key="7">
    <source>
        <dbReference type="Proteomes" id="UP000587396"/>
    </source>
</evidence>
<dbReference type="GO" id="GO:0003700">
    <property type="term" value="F:DNA-binding transcription factor activity"/>
    <property type="evidence" value="ECO:0007669"/>
    <property type="project" value="InterPro"/>
</dbReference>
<dbReference type="InterPro" id="IPR036390">
    <property type="entry name" value="WH_DNA-bd_sf"/>
</dbReference>
<keyword evidence="2" id="KW-0805">Transcription regulation</keyword>
<dbReference type="InterPro" id="IPR000847">
    <property type="entry name" value="LysR_HTH_N"/>
</dbReference>
<dbReference type="GO" id="GO:0003677">
    <property type="term" value="F:DNA binding"/>
    <property type="evidence" value="ECO:0007669"/>
    <property type="project" value="UniProtKB-KW"/>
</dbReference>
<reference evidence="6 7" key="1">
    <citation type="submission" date="2020-08" db="EMBL/GenBank/DDBJ databases">
        <authorList>
            <person name="Liu C."/>
            <person name="Sun Q."/>
        </authorList>
    </citation>
    <scope>NUCLEOTIDE SEQUENCE [LARGE SCALE GENOMIC DNA]</scope>
    <source>
        <strain evidence="6 7">N22</strain>
    </source>
</reference>
<evidence type="ECO:0000313" key="6">
    <source>
        <dbReference type="EMBL" id="MBC2889179.1"/>
    </source>
</evidence>
<organism evidence="6 7">
    <name type="scientific">Gordonibacter massiliensis</name>
    <name type="common">ex Traore et al. 2017</name>
    <dbReference type="NCBI Taxonomy" id="1841863"/>
    <lineage>
        <taxon>Bacteria</taxon>
        <taxon>Bacillati</taxon>
        <taxon>Actinomycetota</taxon>
        <taxon>Coriobacteriia</taxon>
        <taxon>Eggerthellales</taxon>
        <taxon>Eggerthellaceae</taxon>
        <taxon>Gordonibacter</taxon>
    </lineage>
</organism>
<evidence type="ECO:0000256" key="1">
    <source>
        <dbReference type="ARBA" id="ARBA00009437"/>
    </source>
</evidence>
<evidence type="ECO:0000259" key="5">
    <source>
        <dbReference type="PROSITE" id="PS50931"/>
    </source>
</evidence>
<dbReference type="Pfam" id="PF03466">
    <property type="entry name" value="LysR_substrate"/>
    <property type="match status" value="1"/>
</dbReference>
<dbReference type="PRINTS" id="PR00039">
    <property type="entry name" value="HTHLYSR"/>
</dbReference>
<dbReference type="Gene3D" id="3.40.190.10">
    <property type="entry name" value="Periplasmic binding protein-like II"/>
    <property type="match status" value="2"/>
</dbReference>
<keyword evidence="3" id="KW-0238">DNA-binding</keyword>
<dbReference type="Gene3D" id="1.10.10.10">
    <property type="entry name" value="Winged helix-like DNA-binding domain superfamily/Winged helix DNA-binding domain"/>
    <property type="match status" value="1"/>
</dbReference>
<evidence type="ECO:0000256" key="3">
    <source>
        <dbReference type="ARBA" id="ARBA00023125"/>
    </source>
</evidence>
<proteinExistence type="inferred from homology"/>
<evidence type="ECO:0000256" key="2">
    <source>
        <dbReference type="ARBA" id="ARBA00023015"/>
    </source>
</evidence>
<dbReference type="PANTHER" id="PTHR30346">
    <property type="entry name" value="TRANSCRIPTIONAL DUAL REGULATOR HCAR-RELATED"/>
    <property type="match status" value="1"/>
</dbReference>
<dbReference type="Pfam" id="PF00126">
    <property type="entry name" value="HTH_1"/>
    <property type="match status" value="1"/>
</dbReference>
<protein>
    <submittedName>
        <fullName evidence="6">LysR family transcriptional regulator</fullName>
    </submittedName>
</protein>
<comment type="caution">
    <text evidence="6">The sequence shown here is derived from an EMBL/GenBank/DDBJ whole genome shotgun (WGS) entry which is preliminary data.</text>
</comment>
<dbReference type="InterPro" id="IPR036388">
    <property type="entry name" value="WH-like_DNA-bd_sf"/>
</dbReference>
<dbReference type="PANTHER" id="PTHR30346:SF0">
    <property type="entry name" value="HCA OPERON TRANSCRIPTIONAL ACTIVATOR HCAR"/>
    <property type="match status" value="1"/>
</dbReference>
<keyword evidence="7" id="KW-1185">Reference proteome</keyword>
<dbReference type="PROSITE" id="PS50931">
    <property type="entry name" value="HTH_LYSR"/>
    <property type="match status" value="1"/>
</dbReference>
<name>A0A842JIW5_9ACTN</name>
<evidence type="ECO:0000256" key="4">
    <source>
        <dbReference type="ARBA" id="ARBA00023163"/>
    </source>
</evidence>
<dbReference type="Proteomes" id="UP000587396">
    <property type="component" value="Unassembled WGS sequence"/>
</dbReference>
<dbReference type="GO" id="GO:0032993">
    <property type="term" value="C:protein-DNA complex"/>
    <property type="evidence" value="ECO:0007669"/>
    <property type="project" value="TreeGrafter"/>
</dbReference>
<keyword evidence="4" id="KW-0804">Transcription</keyword>
<accession>A0A842JIW5</accession>
<dbReference type="SUPFAM" id="SSF53850">
    <property type="entry name" value="Periplasmic binding protein-like II"/>
    <property type="match status" value="1"/>
</dbReference>
<dbReference type="CDD" id="cd05466">
    <property type="entry name" value="PBP2_LTTR_substrate"/>
    <property type="match status" value="1"/>
</dbReference>
<feature type="domain" description="HTH lysR-type" evidence="5">
    <location>
        <begin position="1"/>
        <end position="49"/>
    </location>
</feature>
<comment type="similarity">
    <text evidence="1">Belongs to the LysR transcriptional regulatory family.</text>
</comment>
<dbReference type="AlphaFoldDB" id="A0A842JIW5"/>
<dbReference type="EMBL" id="JACMSE010000004">
    <property type="protein sequence ID" value="MBC2889179.1"/>
    <property type="molecule type" value="Genomic_DNA"/>
</dbReference>